<accession>A0A8T1WAM2</accession>
<dbReference type="OrthoDB" id="123094at2759"/>
<dbReference type="EMBL" id="JAGDFM010000047">
    <property type="protein sequence ID" value="KAG7389220.1"/>
    <property type="molecule type" value="Genomic_DNA"/>
</dbReference>
<protein>
    <submittedName>
        <fullName evidence="2">Uncharacterized protein</fullName>
    </submittedName>
</protein>
<gene>
    <name evidence="2" type="ORF">PHYPSEUDO_010778</name>
</gene>
<evidence type="ECO:0000256" key="1">
    <source>
        <dbReference type="SAM" id="SignalP"/>
    </source>
</evidence>
<name>A0A8T1WAM2_9STRA</name>
<sequence>MTEFPARMPLLLAVLLFAPSCSAAKTQLALSAGSSYMNFRVDVAQRCYSLDSCYGGKGTYASWLALKDSTHRILHEEPMPRRARIFVHAWEEGTYPVSGFLDICHGREYTVLNATNLTEGALVVDGSDWMLDASSLLGAADDAGSSIETVPIVGST</sequence>
<keyword evidence="1" id="KW-0732">Signal</keyword>
<reference evidence="2" key="1">
    <citation type="submission" date="2021-02" db="EMBL/GenBank/DDBJ databases">
        <authorList>
            <person name="Palmer J.M."/>
        </authorList>
    </citation>
    <scope>NUCLEOTIDE SEQUENCE</scope>
    <source>
        <strain evidence="2">SCRP734</strain>
    </source>
</reference>
<proteinExistence type="predicted"/>
<evidence type="ECO:0000313" key="2">
    <source>
        <dbReference type="EMBL" id="KAG7389220.1"/>
    </source>
</evidence>
<dbReference type="Proteomes" id="UP000694044">
    <property type="component" value="Unassembled WGS sequence"/>
</dbReference>
<feature type="signal peptide" evidence="1">
    <location>
        <begin position="1"/>
        <end position="23"/>
    </location>
</feature>
<comment type="caution">
    <text evidence="2">The sequence shown here is derived from an EMBL/GenBank/DDBJ whole genome shotgun (WGS) entry which is preliminary data.</text>
</comment>
<dbReference type="AlphaFoldDB" id="A0A8T1WAM2"/>
<organism evidence="2 3">
    <name type="scientific">Phytophthora pseudosyringae</name>
    <dbReference type="NCBI Taxonomy" id="221518"/>
    <lineage>
        <taxon>Eukaryota</taxon>
        <taxon>Sar</taxon>
        <taxon>Stramenopiles</taxon>
        <taxon>Oomycota</taxon>
        <taxon>Peronosporomycetes</taxon>
        <taxon>Peronosporales</taxon>
        <taxon>Peronosporaceae</taxon>
        <taxon>Phytophthora</taxon>
    </lineage>
</organism>
<evidence type="ECO:0000313" key="3">
    <source>
        <dbReference type="Proteomes" id="UP000694044"/>
    </source>
</evidence>
<feature type="chain" id="PRO_5035825555" evidence="1">
    <location>
        <begin position="24"/>
        <end position="156"/>
    </location>
</feature>
<keyword evidence="3" id="KW-1185">Reference proteome</keyword>